<name>A0A3G5A5I0_9VIRU</name>
<reference evidence="1" key="1">
    <citation type="submission" date="2018-10" db="EMBL/GenBank/DDBJ databases">
        <title>Hidden diversity of soil giant viruses.</title>
        <authorList>
            <person name="Schulz F."/>
            <person name="Alteio L."/>
            <person name="Goudeau D."/>
            <person name="Ryan E.M."/>
            <person name="Malmstrom R.R."/>
            <person name="Blanchard J."/>
            <person name="Woyke T."/>
        </authorList>
    </citation>
    <scope>NUCLEOTIDE SEQUENCE</scope>
    <source>
        <strain evidence="1">HAV1</strain>
    </source>
</reference>
<dbReference type="EMBL" id="MK072301">
    <property type="protein sequence ID" value="AYV81764.1"/>
    <property type="molecule type" value="Genomic_DNA"/>
</dbReference>
<gene>
    <name evidence="1" type="ORF">Harvfovirus59_9</name>
</gene>
<organism evidence="1">
    <name type="scientific">Harvfovirus sp</name>
    <dbReference type="NCBI Taxonomy" id="2487768"/>
    <lineage>
        <taxon>Viruses</taxon>
        <taxon>Varidnaviria</taxon>
        <taxon>Bamfordvirae</taxon>
        <taxon>Nucleocytoviricota</taxon>
        <taxon>Megaviricetes</taxon>
        <taxon>Imitervirales</taxon>
        <taxon>Mimiviridae</taxon>
        <taxon>Klosneuvirinae</taxon>
    </lineage>
</organism>
<accession>A0A3G5A5I0</accession>
<evidence type="ECO:0000313" key="1">
    <source>
        <dbReference type="EMBL" id="AYV81764.1"/>
    </source>
</evidence>
<protein>
    <submittedName>
        <fullName evidence="1">Uncharacterized protein</fullName>
    </submittedName>
</protein>
<sequence>MSKLELAGFKIHELDHKDIYIFPIYSYNCSCNFLHYVYRKHTFKNDTSYEEKLFHPKYFNKFLQLQKEKKSLSELEKLIPHVTITMSTVQCKYCSITKKKSAINRYELISYYMRPSLDNKIRKKFLTSLNHADYLEIDRHLDRVIIEYWALCIYSWGIGHDKKIYSSFEEMKIRIDEAFETKLLTELKPNRKRFEKAIESVLKKMIIPPLIDIICNYADSPVDSFRKIISILHQDILKYGKIMSDGPKY</sequence>
<proteinExistence type="predicted"/>